<evidence type="ECO:0000259" key="7">
    <source>
        <dbReference type="PROSITE" id="PS51918"/>
    </source>
</evidence>
<comment type="cofactor">
    <cofactor evidence="1">
        <name>[4Fe-4S] cluster</name>
        <dbReference type="ChEBI" id="CHEBI:49883"/>
    </cofactor>
</comment>
<evidence type="ECO:0000313" key="8">
    <source>
        <dbReference type="EMBL" id="BCS81607.1"/>
    </source>
</evidence>
<dbReference type="Pfam" id="PF04055">
    <property type="entry name" value="Radical_SAM"/>
    <property type="match status" value="1"/>
</dbReference>
<keyword evidence="4" id="KW-0479">Metal-binding</keyword>
<dbReference type="PIRSF" id="PIRSF037420">
    <property type="entry name" value="PQQ_syn_pqqE"/>
    <property type="match status" value="1"/>
</dbReference>
<keyword evidence="3" id="KW-0949">S-adenosyl-L-methionine</keyword>
<feature type="domain" description="Radical SAM core" evidence="7">
    <location>
        <begin position="13"/>
        <end position="227"/>
    </location>
</feature>
<sequence length="363" mass="40893">MKMFVNSEDIFSSIPILSASVKVTRKCNLACKHCYVANKNFDYQSELSVNEIKLIIEQLYEAGCLDLYLNGGEPFLNENILEICEFAHNKGLRISVSTNGITIDEEIIKILSKFNLKIFQVSIDGLEETHDKIRNKIEAFREGIKALNLAKRYFKNSDTTVIMATTLMEDNKNQIFKLYDLACELNVDTYALIPLLPTGRACSAIDVSVKEKMDIFSNIAEYFVSKNTSTELSLILPPGLIPKVLSTRKYGKGYYCTFPNIIGIDSNGNIAPCDGLLNINELIIGNIREKTIEECWYSFVMEEIRNINVNQLKGVCSMCKFLSTCRGGCRAYAYIKTGSFYASDPLCQEIYEAGLFPKESLKT</sequence>
<keyword evidence="9" id="KW-1185">Reference proteome</keyword>
<protein>
    <submittedName>
        <fullName evidence="8">Heme d1 biosynthesis radical SAM protein NirJ</fullName>
    </submittedName>
</protein>
<dbReference type="PANTHER" id="PTHR11228">
    <property type="entry name" value="RADICAL SAM DOMAIN PROTEIN"/>
    <property type="match status" value="1"/>
</dbReference>
<dbReference type="InterPro" id="IPR007197">
    <property type="entry name" value="rSAM"/>
</dbReference>
<evidence type="ECO:0000256" key="5">
    <source>
        <dbReference type="ARBA" id="ARBA00023004"/>
    </source>
</evidence>
<dbReference type="Gene3D" id="3.20.20.70">
    <property type="entry name" value="Aldolase class I"/>
    <property type="match status" value="1"/>
</dbReference>
<dbReference type="NCBIfam" id="TIGR04085">
    <property type="entry name" value="rSAM_more_4Fe4S"/>
    <property type="match status" value="1"/>
</dbReference>
<dbReference type="InterPro" id="IPR017200">
    <property type="entry name" value="PqqE-like"/>
</dbReference>
<keyword evidence="6" id="KW-0411">Iron-sulfur</keyword>
<dbReference type="Pfam" id="PF13186">
    <property type="entry name" value="SPASM"/>
    <property type="match status" value="1"/>
</dbReference>
<dbReference type="CDD" id="cd01335">
    <property type="entry name" value="Radical_SAM"/>
    <property type="match status" value="1"/>
</dbReference>
<dbReference type="SMART" id="SM00729">
    <property type="entry name" value="Elp3"/>
    <property type="match status" value="1"/>
</dbReference>
<dbReference type="SFLD" id="SFLDS00029">
    <property type="entry name" value="Radical_SAM"/>
    <property type="match status" value="2"/>
</dbReference>
<gene>
    <name evidence="8" type="primary">nirJ</name>
    <name evidence="8" type="ORF">CaldiYA01_15670</name>
</gene>
<evidence type="ECO:0000256" key="4">
    <source>
        <dbReference type="ARBA" id="ARBA00022723"/>
    </source>
</evidence>
<evidence type="ECO:0000313" key="9">
    <source>
        <dbReference type="Proteomes" id="UP000663623"/>
    </source>
</evidence>
<keyword evidence="2" id="KW-0004">4Fe-4S</keyword>
<name>A0ABM7NN85_9FIRM</name>
<dbReference type="InterPro" id="IPR050377">
    <property type="entry name" value="Radical_SAM_PqqE_MftC-like"/>
</dbReference>
<accession>A0ABM7NN85</accession>
<dbReference type="SFLD" id="SFLDG01387">
    <property type="entry name" value="BtrN-like_SPASM_domain_contain"/>
    <property type="match status" value="1"/>
</dbReference>
<dbReference type="InterPro" id="IPR058240">
    <property type="entry name" value="rSAM_sf"/>
</dbReference>
<keyword evidence="5" id="KW-0408">Iron</keyword>
<dbReference type="InterPro" id="IPR013785">
    <property type="entry name" value="Aldolase_TIM"/>
</dbReference>
<organism evidence="8 9">
    <name type="scientific">Caldicellulosiruptor diazotrophicus</name>
    <dbReference type="NCBI Taxonomy" id="2806205"/>
    <lineage>
        <taxon>Bacteria</taxon>
        <taxon>Bacillati</taxon>
        <taxon>Bacillota</taxon>
        <taxon>Bacillota incertae sedis</taxon>
        <taxon>Caldicellulosiruptorales</taxon>
        <taxon>Caldicellulosiruptoraceae</taxon>
        <taxon>Caldicellulosiruptor</taxon>
    </lineage>
</organism>
<dbReference type="InterPro" id="IPR006638">
    <property type="entry name" value="Elp3/MiaA/NifB-like_rSAM"/>
</dbReference>
<reference evidence="8 9" key="1">
    <citation type="submission" date="2021-02" db="EMBL/GenBank/DDBJ databases">
        <title>Nitrogen-fixing ability and nitrogen fixation related genes of thermophilic fermentative bacteria in the genus Caldicellulosiruptor.</title>
        <authorList>
            <person name="Chen Y."/>
            <person name="Nishihara A."/>
            <person name="Haruta S."/>
        </authorList>
    </citation>
    <scope>NUCLEOTIDE SEQUENCE [LARGE SCALE GENOMIC DNA]</scope>
    <source>
        <strain evidence="8 9">YA01</strain>
    </source>
</reference>
<dbReference type="InterPro" id="IPR034391">
    <property type="entry name" value="AdoMet-like_SPASM_containing"/>
</dbReference>
<dbReference type="EMBL" id="AP024480">
    <property type="protein sequence ID" value="BCS81607.1"/>
    <property type="molecule type" value="Genomic_DNA"/>
</dbReference>
<dbReference type="SUPFAM" id="SSF102114">
    <property type="entry name" value="Radical SAM enzymes"/>
    <property type="match status" value="1"/>
</dbReference>
<evidence type="ECO:0000256" key="1">
    <source>
        <dbReference type="ARBA" id="ARBA00001966"/>
    </source>
</evidence>
<dbReference type="Proteomes" id="UP000663623">
    <property type="component" value="Chromosome"/>
</dbReference>
<proteinExistence type="predicted"/>
<evidence type="ECO:0000256" key="3">
    <source>
        <dbReference type="ARBA" id="ARBA00022691"/>
    </source>
</evidence>
<dbReference type="PROSITE" id="PS51918">
    <property type="entry name" value="RADICAL_SAM"/>
    <property type="match status" value="1"/>
</dbReference>
<dbReference type="InterPro" id="IPR023885">
    <property type="entry name" value="4Fe4S-binding_SPASM_dom"/>
</dbReference>
<dbReference type="SFLD" id="SFLDG01386">
    <property type="entry name" value="main_SPASM_domain-containing"/>
    <property type="match status" value="1"/>
</dbReference>
<dbReference type="PANTHER" id="PTHR11228:SF7">
    <property type="entry name" value="PQQA PEPTIDE CYCLASE"/>
    <property type="match status" value="1"/>
</dbReference>
<evidence type="ECO:0000256" key="2">
    <source>
        <dbReference type="ARBA" id="ARBA00022485"/>
    </source>
</evidence>
<dbReference type="SFLD" id="SFLDG01067">
    <property type="entry name" value="SPASM/twitch_domain_containing"/>
    <property type="match status" value="2"/>
</dbReference>
<evidence type="ECO:0000256" key="6">
    <source>
        <dbReference type="ARBA" id="ARBA00023014"/>
    </source>
</evidence>